<dbReference type="RefSeq" id="WP_255288762.1">
    <property type="nucleotide sequence ID" value="NZ_JARTIK010000001.1"/>
</dbReference>
<accession>A0ABU6P5W6</accession>
<evidence type="ECO:0000256" key="1">
    <source>
        <dbReference type="SAM" id="Phobius"/>
    </source>
</evidence>
<feature type="transmembrane region" description="Helical" evidence="1">
    <location>
        <begin position="200"/>
        <end position="222"/>
    </location>
</feature>
<feature type="transmembrane region" description="Helical" evidence="1">
    <location>
        <begin position="87"/>
        <end position="116"/>
    </location>
</feature>
<evidence type="ECO:0000313" key="2">
    <source>
        <dbReference type="EMBL" id="MED4676281.1"/>
    </source>
</evidence>
<keyword evidence="3" id="KW-1185">Reference proteome</keyword>
<gene>
    <name evidence="2" type="ORF">P9485_00180</name>
</gene>
<evidence type="ECO:0000313" key="3">
    <source>
        <dbReference type="Proteomes" id="UP001336122"/>
    </source>
</evidence>
<feature type="transmembrane region" description="Helical" evidence="1">
    <location>
        <begin position="136"/>
        <end position="159"/>
    </location>
</feature>
<dbReference type="Proteomes" id="UP001336122">
    <property type="component" value="Unassembled WGS sequence"/>
</dbReference>
<keyword evidence="1" id="KW-0812">Transmembrane</keyword>
<feature type="transmembrane region" description="Helical" evidence="1">
    <location>
        <begin position="166"/>
        <end position="188"/>
    </location>
</feature>
<evidence type="ECO:0008006" key="4">
    <source>
        <dbReference type="Google" id="ProtNLM"/>
    </source>
</evidence>
<name>A0ABU6P5W6_9BACI</name>
<organism evidence="2 3">
    <name type="scientific">Bacillus nitratireducens</name>
    <dbReference type="NCBI Taxonomy" id="2026193"/>
    <lineage>
        <taxon>Bacteria</taxon>
        <taxon>Bacillati</taxon>
        <taxon>Bacillota</taxon>
        <taxon>Bacilli</taxon>
        <taxon>Bacillales</taxon>
        <taxon>Bacillaceae</taxon>
        <taxon>Bacillus</taxon>
        <taxon>Bacillus cereus group</taxon>
    </lineage>
</organism>
<protein>
    <recommendedName>
        <fullName evidence="4">ABC-2 family transporter protein</fullName>
    </recommendedName>
</protein>
<keyword evidence="1" id="KW-1133">Transmembrane helix</keyword>
<dbReference type="EMBL" id="JARTIK010000001">
    <property type="protein sequence ID" value="MED4676281.1"/>
    <property type="molecule type" value="Genomic_DNA"/>
</dbReference>
<sequence length="234" mass="27342">MTFINFLYEYTYKNLKKIGIIFTITLILLIVIFNNNHYSILGMINKTLGWLYFSFVFPSLYLLLVIETNNTSVINYSLIRFSSRQKYYIYQVLIKIITAFIYVIYLVICTITIGISTKKSFTKLVETDSFWQNPNIMLITIILLAFIGLSAIGVIATVLQLYLNKAIWTFILITVISVIETFFKYNLIVFNRMVIYEKEWTLLLNVANDFLVIICILFGVFIHGINKIQTKDYI</sequence>
<proteinExistence type="predicted"/>
<comment type="caution">
    <text evidence="2">The sequence shown here is derived from an EMBL/GenBank/DDBJ whole genome shotgun (WGS) entry which is preliminary data.</text>
</comment>
<feature type="transmembrane region" description="Helical" evidence="1">
    <location>
        <begin position="18"/>
        <end position="35"/>
    </location>
</feature>
<reference evidence="2 3" key="1">
    <citation type="submission" date="2023-03" db="EMBL/GenBank/DDBJ databases">
        <title>Bacillus Genome Sequencing.</title>
        <authorList>
            <person name="Dunlap C."/>
        </authorList>
    </citation>
    <scope>NUCLEOTIDE SEQUENCE [LARGE SCALE GENOMIC DNA]</scope>
    <source>
        <strain evidence="2 3">NRS-319</strain>
    </source>
</reference>
<keyword evidence="1" id="KW-0472">Membrane</keyword>